<feature type="transmembrane region" description="Helical" evidence="1">
    <location>
        <begin position="12"/>
        <end position="40"/>
    </location>
</feature>
<evidence type="ECO:0008006" key="4">
    <source>
        <dbReference type="Google" id="ProtNLM"/>
    </source>
</evidence>
<dbReference type="PROSITE" id="PS50012">
    <property type="entry name" value="RCC1_3"/>
    <property type="match status" value="2"/>
</dbReference>
<evidence type="ECO:0000256" key="1">
    <source>
        <dbReference type="SAM" id="Phobius"/>
    </source>
</evidence>
<dbReference type="Proteomes" id="UP000503441">
    <property type="component" value="Chromosome"/>
</dbReference>
<keyword evidence="1" id="KW-1133">Transmembrane helix</keyword>
<dbReference type="Pfam" id="PF00415">
    <property type="entry name" value="RCC1"/>
    <property type="match status" value="1"/>
</dbReference>
<dbReference type="Gene3D" id="2.130.10.30">
    <property type="entry name" value="Regulator of chromosome condensation 1/beta-lactamase-inhibitor protein II"/>
    <property type="match status" value="1"/>
</dbReference>
<name>A0ABX6K0F5_9MICO</name>
<gene>
    <name evidence="2" type="ORF">G7066_09020</name>
</gene>
<keyword evidence="1" id="KW-0472">Membrane</keyword>
<dbReference type="InterPro" id="IPR051553">
    <property type="entry name" value="Ran_GTPase-activating"/>
</dbReference>
<dbReference type="PANTHER" id="PTHR45982">
    <property type="entry name" value="REGULATOR OF CHROMOSOME CONDENSATION"/>
    <property type="match status" value="1"/>
</dbReference>
<dbReference type="EMBL" id="CP049933">
    <property type="protein sequence ID" value="QIM18712.1"/>
    <property type="molecule type" value="Genomic_DNA"/>
</dbReference>
<keyword evidence="1" id="KW-0812">Transmembrane</keyword>
<sequence length="330" mass="33356">MNKLRQRLGKRLRALSIGATVMLVVGLTTVLGGGTAVALWSIDSASIIASARADTLRALDKPVATATTATQISLQAGDGVKSDTLSPRYSLERSVTSDFSNPVAVGTADSSTFTDNGHLAAVATSSTFTKIVMGTDAGCGITAGKVMCWGNNTSGQLGQGTLEGNSGTPLQVKSHADDVQSDLPADVAILDIAAGLRTFCVTTSTQDVYCWGRNESGAATGNSTDMKPFPTKVAATPRGNVSSITVGNSSACAPFDGFGAYCWGSNSVGQLGAGIAVSAGPFAPRKVLSAAAGSDIPAGTTLQMIRAGNDMGCVITSGVAYCWGVTSIAV</sequence>
<dbReference type="Pfam" id="PF13540">
    <property type="entry name" value="RCC1_2"/>
    <property type="match status" value="1"/>
</dbReference>
<dbReference type="InterPro" id="IPR000408">
    <property type="entry name" value="Reg_chr_condens"/>
</dbReference>
<dbReference type="PANTHER" id="PTHR45982:SF1">
    <property type="entry name" value="REGULATOR OF CHROMOSOME CONDENSATION"/>
    <property type="match status" value="1"/>
</dbReference>
<dbReference type="RefSeq" id="WP_166330568.1">
    <property type="nucleotide sequence ID" value="NZ_CP049933.1"/>
</dbReference>
<protein>
    <recommendedName>
        <fullName evidence="4">Regulator of chromosome condensation (RCC1) repeat-containing protein</fullName>
    </recommendedName>
</protein>
<evidence type="ECO:0000313" key="2">
    <source>
        <dbReference type="EMBL" id="QIM18712.1"/>
    </source>
</evidence>
<accession>A0ABX6K0F5</accession>
<dbReference type="SUPFAM" id="SSF50985">
    <property type="entry name" value="RCC1/BLIP-II"/>
    <property type="match status" value="1"/>
</dbReference>
<reference evidence="2 3" key="1">
    <citation type="submission" date="2020-03" db="EMBL/GenBank/DDBJ databases">
        <title>Leucobacter sp. nov., isolated from beetles.</title>
        <authorList>
            <person name="Hyun D.-W."/>
            <person name="Bae J.-W."/>
        </authorList>
    </citation>
    <scope>NUCLEOTIDE SEQUENCE [LARGE SCALE GENOMIC DNA]</scope>
    <source>
        <strain evidence="2 3">HDW9A</strain>
    </source>
</reference>
<evidence type="ECO:0000313" key="3">
    <source>
        <dbReference type="Proteomes" id="UP000503441"/>
    </source>
</evidence>
<dbReference type="InterPro" id="IPR009091">
    <property type="entry name" value="RCC1/BLIP-II"/>
</dbReference>
<organism evidence="2 3">
    <name type="scientific">Leucobacter coleopterorum</name>
    <dbReference type="NCBI Taxonomy" id="2714933"/>
    <lineage>
        <taxon>Bacteria</taxon>
        <taxon>Bacillati</taxon>
        <taxon>Actinomycetota</taxon>
        <taxon>Actinomycetes</taxon>
        <taxon>Micrococcales</taxon>
        <taxon>Microbacteriaceae</taxon>
        <taxon>Leucobacter</taxon>
    </lineage>
</organism>
<proteinExistence type="predicted"/>
<keyword evidence="3" id="KW-1185">Reference proteome</keyword>